<evidence type="ECO:0000313" key="2">
    <source>
        <dbReference type="EMBL" id="SDF56542.1"/>
    </source>
</evidence>
<dbReference type="Pfam" id="PF00535">
    <property type="entry name" value="Glycos_transf_2"/>
    <property type="match status" value="1"/>
</dbReference>
<dbReference type="InterPro" id="IPR001173">
    <property type="entry name" value="Glyco_trans_2-like"/>
</dbReference>
<accession>A0A1G7M410</accession>
<sequence>MTTDLDVVIPAYGDDALLREAVESVRAQDDPRWRLTVIDDGADRSPELGSWLGDDPRVRYLPNPVRLGINRNFQRCLDEATGDWVMLLGADDRLRPDLVGRVHAITAEHPTAAWLHTDALVIDGAGEPVTPLADRVKARTKLTVTGETRVTGGEELATSLLHGNWMYFPSCVFRRGFVGAHGFREGYDIVLDLDLYLRMLLAGGECVLLREPGIEYRRHAASLSSSGAVDGTRFAEETAYFAEVAAELAARGWNRAARAARWHWTSRAHGVATLPGLLRAGEFDTARRILGLAVSTPRVAAEARRSTLT</sequence>
<organism evidence="2 3">
    <name type="scientific">Pseudonocardia oroxyli</name>
    <dbReference type="NCBI Taxonomy" id="366584"/>
    <lineage>
        <taxon>Bacteria</taxon>
        <taxon>Bacillati</taxon>
        <taxon>Actinomycetota</taxon>
        <taxon>Actinomycetes</taxon>
        <taxon>Pseudonocardiales</taxon>
        <taxon>Pseudonocardiaceae</taxon>
        <taxon>Pseudonocardia</taxon>
    </lineage>
</organism>
<name>A0A1G7M410_PSEOR</name>
<gene>
    <name evidence="2" type="ORF">SAMN05216377_105257</name>
</gene>
<dbReference type="InterPro" id="IPR050834">
    <property type="entry name" value="Glycosyltransf_2"/>
</dbReference>
<keyword evidence="3" id="KW-1185">Reference proteome</keyword>
<dbReference type="RefSeq" id="WP_176921257.1">
    <property type="nucleotide sequence ID" value="NZ_FNBE01000005.1"/>
</dbReference>
<proteinExistence type="predicted"/>
<dbReference type="Proteomes" id="UP000198967">
    <property type="component" value="Unassembled WGS sequence"/>
</dbReference>
<dbReference type="PANTHER" id="PTHR43685:SF11">
    <property type="entry name" value="GLYCOSYLTRANSFERASE TAGX-RELATED"/>
    <property type="match status" value="1"/>
</dbReference>
<dbReference type="Gene3D" id="3.90.550.10">
    <property type="entry name" value="Spore Coat Polysaccharide Biosynthesis Protein SpsA, Chain A"/>
    <property type="match status" value="1"/>
</dbReference>
<evidence type="ECO:0000259" key="1">
    <source>
        <dbReference type="Pfam" id="PF00535"/>
    </source>
</evidence>
<dbReference type="GO" id="GO:0016740">
    <property type="term" value="F:transferase activity"/>
    <property type="evidence" value="ECO:0007669"/>
    <property type="project" value="UniProtKB-KW"/>
</dbReference>
<feature type="domain" description="Glycosyltransferase 2-like" evidence="1">
    <location>
        <begin position="7"/>
        <end position="108"/>
    </location>
</feature>
<reference evidence="2 3" key="1">
    <citation type="submission" date="2016-10" db="EMBL/GenBank/DDBJ databases">
        <authorList>
            <person name="de Groot N.N."/>
        </authorList>
    </citation>
    <scope>NUCLEOTIDE SEQUENCE [LARGE SCALE GENOMIC DNA]</scope>
    <source>
        <strain evidence="2 3">CGMCC 4.3143</strain>
    </source>
</reference>
<dbReference type="EMBL" id="FNBE01000005">
    <property type="protein sequence ID" value="SDF56542.1"/>
    <property type="molecule type" value="Genomic_DNA"/>
</dbReference>
<dbReference type="STRING" id="366584.SAMN05216377_105257"/>
<protein>
    <submittedName>
        <fullName evidence="2">Glycosyl transferase family 2</fullName>
    </submittedName>
</protein>
<dbReference type="AlphaFoldDB" id="A0A1G7M410"/>
<dbReference type="SUPFAM" id="SSF53448">
    <property type="entry name" value="Nucleotide-diphospho-sugar transferases"/>
    <property type="match status" value="1"/>
</dbReference>
<dbReference type="InterPro" id="IPR029044">
    <property type="entry name" value="Nucleotide-diphossugar_trans"/>
</dbReference>
<keyword evidence="2" id="KW-0808">Transferase</keyword>
<dbReference type="PANTHER" id="PTHR43685">
    <property type="entry name" value="GLYCOSYLTRANSFERASE"/>
    <property type="match status" value="1"/>
</dbReference>
<evidence type="ECO:0000313" key="3">
    <source>
        <dbReference type="Proteomes" id="UP000198967"/>
    </source>
</evidence>